<comment type="caution">
    <text evidence="1">The sequence shown here is derived from an EMBL/GenBank/DDBJ whole genome shotgun (WGS) entry which is preliminary data.</text>
</comment>
<dbReference type="RefSeq" id="WP_238720901.1">
    <property type="nucleotide sequence ID" value="NZ_JAHQCW010000005.1"/>
</dbReference>
<evidence type="ECO:0000313" key="2">
    <source>
        <dbReference type="Proteomes" id="UP000712157"/>
    </source>
</evidence>
<evidence type="ECO:0000313" key="1">
    <source>
        <dbReference type="EMBL" id="MBU9735868.1"/>
    </source>
</evidence>
<dbReference type="Proteomes" id="UP000712157">
    <property type="component" value="Unassembled WGS sequence"/>
</dbReference>
<keyword evidence="2" id="KW-1185">Reference proteome</keyword>
<dbReference type="AlphaFoldDB" id="A0A949K562"/>
<sequence>MLFDLTEVLSGENKVIQREIPLELNAITYQQEEFPIVAKTPVSLTVTHVGKKEVLIEAEAKVTVRIPCDRCLADVGKVFHLNISRGFDLQVEGETRRRELDECSFLDGFQLDVDLMIFNEIILNWPMKVLCREDCRGICRKCGKNLNEGACDCDMTELDPRMAKILDIFNNSR</sequence>
<protein>
    <submittedName>
        <fullName evidence="1">DUF177 domain-containing protein</fullName>
    </submittedName>
</protein>
<reference evidence="1" key="1">
    <citation type="submission" date="2021-06" db="EMBL/GenBank/DDBJ databases">
        <title>Description of novel taxa of the family Lachnospiraceae.</title>
        <authorList>
            <person name="Chaplin A.V."/>
            <person name="Sokolova S.R."/>
            <person name="Pikina A.P."/>
            <person name="Korzhanova M."/>
            <person name="Belova V."/>
            <person name="Korostin D."/>
            <person name="Efimov B.A."/>
        </authorList>
    </citation>
    <scope>NUCLEOTIDE SEQUENCE</scope>
    <source>
        <strain evidence="1">ASD5720</strain>
    </source>
</reference>
<dbReference type="Pfam" id="PF02620">
    <property type="entry name" value="YceD"/>
    <property type="match status" value="1"/>
</dbReference>
<name>A0A949K562_9FIRM</name>
<dbReference type="EMBL" id="JAHQCW010000005">
    <property type="protein sequence ID" value="MBU9735868.1"/>
    <property type="molecule type" value="Genomic_DNA"/>
</dbReference>
<organism evidence="1 2">
    <name type="scientific">Diplocloster agilis</name>
    <dbReference type="NCBI Taxonomy" id="2850323"/>
    <lineage>
        <taxon>Bacteria</taxon>
        <taxon>Bacillati</taxon>
        <taxon>Bacillota</taxon>
        <taxon>Clostridia</taxon>
        <taxon>Lachnospirales</taxon>
        <taxon>Lachnospiraceae</taxon>
        <taxon>Diplocloster</taxon>
    </lineage>
</organism>
<dbReference type="InterPro" id="IPR003772">
    <property type="entry name" value="YceD"/>
</dbReference>
<gene>
    <name evidence="1" type="ORF">KTH89_04920</name>
</gene>
<accession>A0A949K562</accession>
<proteinExistence type="predicted"/>